<evidence type="ECO:0000256" key="1">
    <source>
        <dbReference type="SAM" id="MobiDB-lite"/>
    </source>
</evidence>
<feature type="compositionally biased region" description="Polar residues" evidence="1">
    <location>
        <begin position="90"/>
        <end position="99"/>
    </location>
</feature>
<evidence type="ECO:0000313" key="2">
    <source>
        <dbReference type="EMBL" id="JAS61505.1"/>
    </source>
</evidence>
<feature type="compositionally biased region" description="Polar residues" evidence="1">
    <location>
        <begin position="106"/>
        <end position="119"/>
    </location>
</feature>
<feature type="region of interest" description="Disordered" evidence="1">
    <location>
        <begin position="73"/>
        <end position="119"/>
    </location>
</feature>
<feature type="non-terminal residue" evidence="2">
    <location>
        <position position="206"/>
    </location>
</feature>
<protein>
    <submittedName>
        <fullName evidence="2">Uncharacterized protein</fullName>
    </submittedName>
</protein>
<dbReference type="AlphaFoldDB" id="A0A1B6GGF7"/>
<proteinExistence type="predicted"/>
<name>A0A1B6GGF7_9HEMI</name>
<dbReference type="EMBL" id="GECZ01008264">
    <property type="protein sequence ID" value="JAS61505.1"/>
    <property type="molecule type" value="Transcribed_RNA"/>
</dbReference>
<reference evidence="2" key="1">
    <citation type="submission" date="2015-11" db="EMBL/GenBank/DDBJ databases">
        <title>De novo transcriptome assembly of four potential Pierce s Disease insect vectors from Arizona vineyards.</title>
        <authorList>
            <person name="Tassone E.E."/>
        </authorList>
    </citation>
    <scope>NUCLEOTIDE SEQUENCE</scope>
</reference>
<accession>A0A1B6GGF7</accession>
<organism evidence="2">
    <name type="scientific">Cuerna arida</name>
    <dbReference type="NCBI Taxonomy" id="1464854"/>
    <lineage>
        <taxon>Eukaryota</taxon>
        <taxon>Metazoa</taxon>
        <taxon>Ecdysozoa</taxon>
        <taxon>Arthropoda</taxon>
        <taxon>Hexapoda</taxon>
        <taxon>Insecta</taxon>
        <taxon>Pterygota</taxon>
        <taxon>Neoptera</taxon>
        <taxon>Paraneoptera</taxon>
        <taxon>Hemiptera</taxon>
        <taxon>Auchenorrhyncha</taxon>
        <taxon>Membracoidea</taxon>
        <taxon>Cicadellidae</taxon>
        <taxon>Cicadellinae</taxon>
        <taxon>Proconiini</taxon>
        <taxon>Cuerna</taxon>
    </lineage>
</organism>
<gene>
    <name evidence="2" type="ORF">g.49210</name>
</gene>
<sequence>MEIETANTDQQVISDKTLIEMEEKQIVENSAPVVENSAIVVSDNVVDDTVNKLSIDNKQGREVKPKKIPIGGIQMPGFFQRKSPQRPDYDSSQFETISLGNDKDSTSVTNLSNPNSANSRSFRSLNPIKVLPSLDSIKAFRFPFLKNANSVCNAVADDKKSVKEKIIDLASAETLNEENAAITLNTFDSSSVSKEKMPNNGPNSQF</sequence>